<feature type="region of interest" description="Disordered" evidence="3">
    <location>
        <begin position="111"/>
        <end position="142"/>
    </location>
</feature>
<dbReference type="Gene3D" id="3.30.559.30">
    <property type="entry name" value="Nonribosomal peptide synthetase, condensation domain"/>
    <property type="match status" value="1"/>
</dbReference>
<dbReference type="PANTHER" id="PTHR45527:SF1">
    <property type="entry name" value="FATTY ACID SYNTHASE"/>
    <property type="match status" value="1"/>
</dbReference>
<dbReference type="InterPro" id="IPR020845">
    <property type="entry name" value="AMP-binding_CS"/>
</dbReference>
<comment type="caution">
    <text evidence="5">The sequence shown here is derived from an EMBL/GenBank/DDBJ whole genome shotgun (WGS) entry which is preliminary data.</text>
</comment>
<gene>
    <name evidence="5" type="ORF">ACFYQT_15070</name>
</gene>
<dbReference type="InterPro" id="IPR009081">
    <property type="entry name" value="PP-bd_ACP"/>
</dbReference>
<dbReference type="Gene3D" id="3.40.50.12780">
    <property type="entry name" value="N-terminal domain of ligase-like"/>
    <property type="match status" value="1"/>
</dbReference>
<dbReference type="Proteomes" id="UP001601422">
    <property type="component" value="Unassembled WGS sequence"/>
</dbReference>
<organism evidence="5 6">
    <name type="scientific">Streptomyces tibetensis</name>
    <dbReference type="NCBI Taxonomy" id="2382123"/>
    <lineage>
        <taxon>Bacteria</taxon>
        <taxon>Bacillati</taxon>
        <taxon>Actinomycetota</taxon>
        <taxon>Actinomycetes</taxon>
        <taxon>Kitasatosporales</taxon>
        <taxon>Streptomycetaceae</taxon>
        <taxon>Streptomyces</taxon>
    </lineage>
</organism>
<dbReference type="InterPro" id="IPR006162">
    <property type="entry name" value="Ppantetheine_attach_site"/>
</dbReference>
<keyword evidence="2" id="KW-0597">Phosphoprotein</keyword>
<dbReference type="EMBL" id="JBIAJP010000003">
    <property type="protein sequence ID" value="MFF0004738.1"/>
    <property type="molecule type" value="Genomic_DNA"/>
</dbReference>
<proteinExistence type="predicted"/>
<keyword evidence="6" id="KW-1185">Reference proteome</keyword>
<dbReference type="InterPro" id="IPR000873">
    <property type="entry name" value="AMP-dep_synth/lig_dom"/>
</dbReference>
<dbReference type="InterPro" id="IPR020459">
    <property type="entry name" value="AMP-binding"/>
</dbReference>
<evidence type="ECO:0000313" key="6">
    <source>
        <dbReference type="Proteomes" id="UP001601422"/>
    </source>
</evidence>
<dbReference type="Pfam" id="PF13193">
    <property type="entry name" value="AMP-binding_C"/>
    <property type="match status" value="1"/>
</dbReference>
<dbReference type="Pfam" id="PF00550">
    <property type="entry name" value="PP-binding"/>
    <property type="match status" value="1"/>
</dbReference>
<dbReference type="NCBIfam" id="TIGR01733">
    <property type="entry name" value="AA-adenyl-dom"/>
    <property type="match status" value="1"/>
</dbReference>
<dbReference type="InterPro" id="IPR036736">
    <property type="entry name" value="ACP-like_sf"/>
</dbReference>
<keyword evidence="1" id="KW-0596">Phosphopantetheine</keyword>
<dbReference type="PROSITE" id="PS00455">
    <property type="entry name" value="AMP_BINDING"/>
    <property type="match status" value="1"/>
</dbReference>
<dbReference type="SUPFAM" id="SSF56801">
    <property type="entry name" value="Acetyl-CoA synthetase-like"/>
    <property type="match status" value="1"/>
</dbReference>
<dbReference type="InterPro" id="IPR025110">
    <property type="entry name" value="AMP-bd_C"/>
</dbReference>
<dbReference type="Pfam" id="PF00501">
    <property type="entry name" value="AMP-binding"/>
    <property type="match status" value="1"/>
</dbReference>
<dbReference type="PANTHER" id="PTHR45527">
    <property type="entry name" value="NONRIBOSOMAL PEPTIDE SYNTHETASE"/>
    <property type="match status" value="1"/>
</dbReference>
<dbReference type="PRINTS" id="PR00154">
    <property type="entry name" value="AMPBINDING"/>
</dbReference>
<feature type="region of interest" description="Disordered" evidence="3">
    <location>
        <begin position="193"/>
        <end position="223"/>
    </location>
</feature>
<dbReference type="PROSITE" id="PS50075">
    <property type="entry name" value="CARRIER"/>
    <property type="match status" value="1"/>
</dbReference>
<dbReference type="Gene3D" id="3.30.300.30">
    <property type="match status" value="1"/>
</dbReference>
<dbReference type="InterPro" id="IPR045851">
    <property type="entry name" value="AMP-bd_C_sf"/>
</dbReference>
<evidence type="ECO:0000313" key="5">
    <source>
        <dbReference type="EMBL" id="MFF0004738.1"/>
    </source>
</evidence>
<sequence>MAGEPLAGEQCHAVRVRLSGPVAVEELTARLAAVGPWRLWVEETAVGSGEPVARRLGAAELNRPTRSVRCVLLRHRDDVADLVVVAHRAVLDREGLDRLTDVLVSGAAGPLPVPSAAPVTPPSAAPAPDWGGGRRGDTSWGTRALDLPDSPAATGLLAALALTLHRYTGHGASGEVRVATDRRGALRIEVPADAPASSLRPAQPAPTSTMQPDNPVPTGSPVRPDSPVLAGLVEPAAGDRTFRVGAPAEYLPCLAPPFPLTLALLPQPAGGTRLWAAYRHSHFSAGTVETFLRHLAHVLGQFTDATPDTLVDDIELLDAAERERVALLGRPTATPPGAPERITDALAKVTAATPDAPAVGDGTSVLTYRELDERAEQVARGLVARGITPGDRVGICLERTTELVVTMLAVLKAGAAYVPTDPAYPADRLAHTARDAGLELVVTRLAEYPADAGTPVTPDELTAAAGQAGELPTGGSPDDPAYVIYTSGSTGRPKGVVVPHRNVVALIDATREDYGLGPDDVWSLFHSGAFDFSVWETWGCLLTGGRLMVVPYLVSREPGEFRDLLVRERVTVLSQTPSAFSQLLETDHAPLVVRLVVFGGEPLDARMLLRWFDRHPEDECRMVNMFGITETTVHVTAQTLTRELALAGSKSVGPALPGWHLYVTDARGRLVPPGVTGEIRVGGAGVALGYLGQPDLTAARFSPDPYAEGRQYHSGDLGRLRPDGTLEHLGRIDSQVKIRGFRIELDEIRSVLLEDPEVHAAAVVVRRDDPADPATARLDAYVVPADLDTAGVRKRAASVLPAYMLPATVTALDALPLTTNGKLDAQRLPEPVRAAPAAPAPEGTDDAALVLREIWSDILGTPVGIDDDFFELGGNSLLAVRISAALRGRGMPAVPLRDLFRTPTIRALTEAGRHA</sequence>
<evidence type="ECO:0000256" key="1">
    <source>
        <dbReference type="ARBA" id="ARBA00022450"/>
    </source>
</evidence>
<feature type="compositionally biased region" description="Pro residues" evidence="3">
    <location>
        <begin position="111"/>
        <end position="125"/>
    </location>
</feature>
<dbReference type="SUPFAM" id="SSF47336">
    <property type="entry name" value="ACP-like"/>
    <property type="match status" value="1"/>
</dbReference>
<dbReference type="RefSeq" id="WP_389828526.1">
    <property type="nucleotide sequence ID" value="NZ_JBIAJP010000003.1"/>
</dbReference>
<dbReference type="InterPro" id="IPR010071">
    <property type="entry name" value="AA_adenyl_dom"/>
</dbReference>
<evidence type="ECO:0000256" key="3">
    <source>
        <dbReference type="SAM" id="MobiDB-lite"/>
    </source>
</evidence>
<dbReference type="SUPFAM" id="SSF52777">
    <property type="entry name" value="CoA-dependent acyltransferases"/>
    <property type="match status" value="1"/>
</dbReference>
<protein>
    <submittedName>
        <fullName evidence="5">Amino acid adenylation domain-containing protein</fullName>
    </submittedName>
</protein>
<evidence type="ECO:0000256" key="2">
    <source>
        <dbReference type="ARBA" id="ARBA00022553"/>
    </source>
</evidence>
<name>A0ABW6MWE0_9ACTN</name>
<reference evidence="5 6" key="1">
    <citation type="submission" date="2024-10" db="EMBL/GenBank/DDBJ databases">
        <title>The Natural Products Discovery Center: Release of the First 8490 Sequenced Strains for Exploring Actinobacteria Biosynthetic Diversity.</title>
        <authorList>
            <person name="Kalkreuter E."/>
            <person name="Kautsar S.A."/>
            <person name="Yang D."/>
            <person name="Bader C.D."/>
            <person name="Teijaro C.N."/>
            <person name="Fluegel L."/>
            <person name="Davis C.M."/>
            <person name="Simpson J.R."/>
            <person name="Lauterbach L."/>
            <person name="Steele A.D."/>
            <person name="Gui C."/>
            <person name="Meng S."/>
            <person name="Li G."/>
            <person name="Viehrig K."/>
            <person name="Ye F."/>
            <person name="Su P."/>
            <person name="Kiefer A.F."/>
            <person name="Nichols A."/>
            <person name="Cepeda A.J."/>
            <person name="Yan W."/>
            <person name="Fan B."/>
            <person name="Jiang Y."/>
            <person name="Adhikari A."/>
            <person name="Zheng C.-J."/>
            <person name="Schuster L."/>
            <person name="Cowan T.M."/>
            <person name="Smanski M.J."/>
            <person name="Chevrette M.G."/>
            <person name="De Carvalho L.P.S."/>
            <person name="Shen B."/>
        </authorList>
    </citation>
    <scope>NUCLEOTIDE SEQUENCE [LARGE SCALE GENOMIC DNA]</scope>
    <source>
        <strain evidence="5 6">NPDC005497</strain>
    </source>
</reference>
<accession>A0ABW6MWE0</accession>
<evidence type="ECO:0000259" key="4">
    <source>
        <dbReference type="PROSITE" id="PS50075"/>
    </source>
</evidence>
<dbReference type="PROSITE" id="PS00012">
    <property type="entry name" value="PHOSPHOPANTETHEINE"/>
    <property type="match status" value="1"/>
</dbReference>
<dbReference type="CDD" id="cd17643">
    <property type="entry name" value="A_NRPS_Cytc1-like"/>
    <property type="match status" value="1"/>
</dbReference>
<dbReference type="Gene3D" id="1.10.1200.10">
    <property type="entry name" value="ACP-like"/>
    <property type="match status" value="1"/>
</dbReference>
<feature type="domain" description="Carrier" evidence="4">
    <location>
        <begin position="842"/>
        <end position="915"/>
    </location>
</feature>
<dbReference type="InterPro" id="IPR042099">
    <property type="entry name" value="ANL_N_sf"/>
</dbReference>